<feature type="region of interest" description="Disordered" evidence="1">
    <location>
        <begin position="364"/>
        <end position="401"/>
    </location>
</feature>
<dbReference type="SMART" id="SM01052">
    <property type="entry name" value="CAP_GLY"/>
    <property type="match status" value="3"/>
</dbReference>
<sequence length="610" mass="67785">MTEGTFVSMDFNLPIRDKPVSHAFSEVPICEQCGQEEPPFFNMDCAYCKHILNSPSTTVSQIFAIMRQWAPSTQRKIGLLVEEAIRRGANVNDRDSLTDMTMLHYCAKAGAAKIGNLEGVIAAIRTLLHSGVNVEARCNWVDMTAIHFAALFNAPDVILILVREGNANPQVLSHEHDDGNALHIAARALALDAIRVLLRLDCDPHLENSKSLKPVECMPEKYGHIQCEQYKILEVVDKIHQEFEAFESLNVTQARSRRQAEDPQTQKDTTKKDRHLIRRESGSFSNLESLGLKIGDRVCVNRKRNGILRFFGKTDFQSGLWAGVELDEDSGRNDGSVGNYRYFSCRPNFGIFCVPSKLDPIASPELQHTSSSMDNRERSESGLADLPSLRPSSSSATSGTNISNSVSSPYLELGANVTLAGGKKGVIRFIGDVKFQTGQWVGVEYNEAIGKNDGSVDGIRYFRCKPNYGVFVTPSKIFRDDIPQGNNRTTRVNTYDSATTARRKKLSTLRSLNLNTSTSAPKTPDLVLAEGMSVFYPVQRETGIIKYMGPTELGEGLWLGVEFSKPIGKPDSKVNLRDYFKCRPNFSLLLRPSKLTYRGINCMKILPSLS</sequence>
<dbReference type="Gene3D" id="2.30.30.190">
    <property type="entry name" value="CAP Gly-rich-like domain"/>
    <property type="match status" value="3"/>
</dbReference>
<reference evidence="3 4" key="1">
    <citation type="journal article" date="2023" name="BMC Biol.">
        <title>The compact genome of the sponge Oopsacas minuta (Hexactinellida) is lacking key metazoan core genes.</title>
        <authorList>
            <person name="Santini S."/>
            <person name="Schenkelaars Q."/>
            <person name="Jourda C."/>
            <person name="Duchesne M."/>
            <person name="Belahbib H."/>
            <person name="Rocher C."/>
            <person name="Selva M."/>
            <person name="Riesgo A."/>
            <person name="Vervoort M."/>
            <person name="Leys S.P."/>
            <person name="Kodjabachian L."/>
            <person name="Le Bivic A."/>
            <person name="Borchiellini C."/>
            <person name="Claverie J.M."/>
            <person name="Renard E."/>
        </authorList>
    </citation>
    <scope>NUCLEOTIDE SEQUENCE [LARGE SCALE GENOMIC DNA]</scope>
    <source>
        <strain evidence="3">SPO-2</strain>
    </source>
</reference>
<dbReference type="PROSITE" id="PS00845">
    <property type="entry name" value="CAP_GLY_1"/>
    <property type="match status" value="1"/>
</dbReference>
<evidence type="ECO:0000313" key="3">
    <source>
        <dbReference type="EMBL" id="KAI6653197.1"/>
    </source>
</evidence>
<feature type="compositionally biased region" description="Basic and acidic residues" evidence="1">
    <location>
        <begin position="258"/>
        <end position="271"/>
    </location>
</feature>
<dbReference type="SUPFAM" id="SSF48403">
    <property type="entry name" value="Ankyrin repeat"/>
    <property type="match status" value="1"/>
</dbReference>
<dbReference type="InterPro" id="IPR036770">
    <property type="entry name" value="Ankyrin_rpt-contain_sf"/>
</dbReference>
<comment type="caution">
    <text evidence="3">The sequence shown here is derived from an EMBL/GenBank/DDBJ whole genome shotgun (WGS) entry which is preliminary data.</text>
</comment>
<evidence type="ECO:0000256" key="1">
    <source>
        <dbReference type="SAM" id="MobiDB-lite"/>
    </source>
</evidence>
<dbReference type="GO" id="GO:0005634">
    <property type="term" value="C:nucleus"/>
    <property type="evidence" value="ECO:0007669"/>
    <property type="project" value="TreeGrafter"/>
</dbReference>
<dbReference type="SMART" id="SM00248">
    <property type="entry name" value="ANK"/>
    <property type="match status" value="3"/>
</dbReference>
<feature type="compositionally biased region" description="Low complexity" evidence="1">
    <location>
        <begin position="386"/>
        <end position="401"/>
    </location>
</feature>
<accession>A0AAV7JWH3</accession>
<dbReference type="PANTHER" id="PTHR18916">
    <property type="entry name" value="DYNACTIN 1-RELATED MICROTUBULE-BINDING"/>
    <property type="match status" value="1"/>
</dbReference>
<dbReference type="InterPro" id="IPR002110">
    <property type="entry name" value="Ankyrin_rpt"/>
</dbReference>
<gene>
    <name evidence="3" type="ORF">LOD99_3722</name>
</gene>
<dbReference type="InterPro" id="IPR000938">
    <property type="entry name" value="CAP-Gly_domain"/>
</dbReference>
<protein>
    <submittedName>
        <fullName evidence="3">CAP-Gly domain-containing linker protein 4-like</fullName>
    </submittedName>
</protein>
<feature type="domain" description="CAP-Gly" evidence="2">
    <location>
        <begin position="431"/>
        <end position="473"/>
    </location>
</feature>
<dbReference type="Pfam" id="PF01302">
    <property type="entry name" value="CAP_GLY"/>
    <property type="match status" value="3"/>
</dbReference>
<dbReference type="PANTHER" id="PTHR18916:SF88">
    <property type="entry name" value="CAP-GLY DOMAIN-CONTAINING PROTEIN"/>
    <property type="match status" value="1"/>
</dbReference>
<organism evidence="3 4">
    <name type="scientific">Oopsacas minuta</name>
    <dbReference type="NCBI Taxonomy" id="111878"/>
    <lineage>
        <taxon>Eukaryota</taxon>
        <taxon>Metazoa</taxon>
        <taxon>Porifera</taxon>
        <taxon>Hexactinellida</taxon>
        <taxon>Hexasterophora</taxon>
        <taxon>Lyssacinosida</taxon>
        <taxon>Leucopsacidae</taxon>
        <taxon>Oopsacas</taxon>
    </lineage>
</organism>
<dbReference type="Proteomes" id="UP001165289">
    <property type="component" value="Unassembled WGS sequence"/>
</dbReference>
<dbReference type="EMBL" id="JAKMXF010000288">
    <property type="protein sequence ID" value="KAI6653197.1"/>
    <property type="molecule type" value="Genomic_DNA"/>
</dbReference>
<feature type="domain" description="CAP-Gly" evidence="2">
    <location>
        <begin position="549"/>
        <end position="591"/>
    </location>
</feature>
<feature type="region of interest" description="Disordered" evidence="1">
    <location>
        <begin position="254"/>
        <end position="275"/>
    </location>
</feature>
<proteinExistence type="predicted"/>
<keyword evidence="4" id="KW-1185">Reference proteome</keyword>
<feature type="domain" description="CAP-Gly" evidence="2">
    <location>
        <begin position="312"/>
        <end position="354"/>
    </location>
</feature>
<evidence type="ECO:0000259" key="2">
    <source>
        <dbReference type="PROSITE" id="PS50245"/>
    </source>
</evidence>
<dbReference type="GO" id="GO:0051010">
    <property type="term" value="F:microtubule plus-end binding"/>
    <property type="evidence" value="ECO:0007669"/>
    <property type="project" value="TreeGrafter"/>
</dbReference>
<dbReference type="PROSITE" id="PS50245">
    <property type="entry name" value="CAP_GLY_2"/>
    <property type="match status" value="3"/>
</dbReference>
<dbReference type="GO" id="GO:0005938">
    <property type="term" value="C:cell cortex"/>
    <property type="evidence" value="ECO:0007669"/>
    <property type="project" value="TreeGrafter"/>
</dbReference>
<dbReference type="GO" id="GO:0031122">
    <property type="term" value="P:cytoplasmic microtubule organization"/>
    <property type="evidence" value="ECO:0007669"/>
    <property type="project" value="TreeGrafter"/>
</dbReference>
<evidence type="ECO:0000313" key="4">
    <source>
        <dbReference type="Proteomes" id="UP001165289"/>
    </source>
</evidence>
<dbReference type="InterPro" id="IPR036859">
    <property type="entry name" value="CAP-Gly_dom_sf"/>
</dbReference>
<dbReference type="SUPFAM" id="SSF74924">
    <property type="entry name" value="Cap-Gly domain"/>
    <property type="match status" value="3"/>
</dbReference>
<dbReference type="Pfam" id="PF12796">
    <property type="entry name" value="Ank_2"/>
    <property type="match status" value="1"/>
</dbReference>
<name>A0AAV7JWH3_9METZ</name>
<dbReference type="Gene3D" id="1.25.40.20">
    <property type="entry name" value="Ankyrin repeat-containing domain"/>
    <property type="match status" value="1"/>
</dbReference>
<dbReference type="AlphaFoldDB" id="A0AAV7JWH3"/>
<dbReference type="GO" id="GO:0035371">
    <property type="term" value="C:microtubule plus-end"/>
    <property type="evidence" value="ECO:0007669"/>
    <property type="project" value="TreeGrafter"/>
</dbReference>